<evidence type="ECO:0000313" key="12">
    <source>
        <dbReference type="Proteomes" id="UP001432360"/>
    </source>
</evidence>
<dbReference type="EMBL" id="CP133152">
    <property type="protein sequence ID" value="WVT06756.1"/>
    <property type="molecule type" value="Genomic_DNA"/>
</dbReference>
<feature type="transmembrane region" description="Helical" evidence="9">
    <location>
        <begin position="111"/>
        <end position="136"/>
    </location>
</feature>
<proteinExistence type="inferred from homology"/>
<reference evidence="11" key="1">
    <citation type="submission" date="2023-08" db="EMBL/GenBank/DDBJ databases">
        <title>Complete genome sequence of Sinorhizobium chiapanecum ITTG S70 isolated from Acaciella angustissima nodules in Chiapas-Mexico.</title>
        <authorList>
            <person name="Rincon-Rosales R."/>
            <person name="Rogel M.A."/>
            <person name="Rincon-Medina C.I."/>
            <person name="Guerrero G."/>
            <person name="Manzano-Gomez L.A."/>
            <person name="Lopez-Lopez A."/>
            <person name="Rincon Molina F.A."/>
            <person name="Martinez-Romero E."/>
        </authorList>
    </citation>
    <scope>NUCLEOTIDE SEQUENCE</scope>
    <source>
        <strain evidence="11">ITTG S70</strain>
        <plasmid evidence="11">pSchITTGS70d</plasmid>
    </source>
</reference>
<organism evidence="11 12">
    <name type="scientific">Sinorhizobium chiapasense</name>
    <dbReference type="NCBI Taxonomy" id="501572"/>
    <lineage>
        <taxon>Bacteria</taxon>
        <taxon>Pseudomonadati</taxon>
        <taxon>Pseudomonadota</taxon>
        <taxon>Alphaproteobacteria</taxon>
        <taxon>Hyphomicrobiales</taxon>
        <taxon>Rhizobiaceae</taxon>
        <taxon>Sinorhizobium/Ensifer group</taxon>
        <taxon>Sinorhizobium</taxon>
    </lineage>
</organism>
<dbReference type="InterPro" id="IPR020846">
    <property type="entry name" value="MFS_dom"/>
</dbReference>
<feature type="transmembrane region" description="Helical" evidence="9">
    <location>
        <begin position="84"/>
        <end position="105"/>
    </location>
</feature>
<evidence type="ECO:0000256" key="6">
    <source>
        <dbReference type="ARBA" id="ARBA00022989"/>
    </source>
</evidence>
<sequence>MTTVVAIAPSRGTSERAGLLVAGIVLATLTEAIASTVLSLGRGDIIGDTYATPDEFAWLDVGYTTLKLIGFMAVPWLISRINPLSLIIAATLAMGTACGIAAVTFRLDLLVALRMVQGFSGATLLVSGQTVIFLAYPRSRQPVLQALFAMGSVVAPGTIAPALQGWLLDSQSWTWIFFSIVPVALAAVGLLLIADGPMPARTARRPFDWVGFSLVSVALSCFTYVFSQGSRWDWFEEPRILWLAVIGVAALLTFLGQQVLAKGQGLLDFTLFKSDDFLFAFIVSFVAGAALFGSAFLIPSFAVAVLAFTPTDAGQLLLPSGVLFVGALLIAAFLMQVRRVPPFATVPFGILMIMVAMWMLSGSTSESGADDMMAAILLRGFGLGFLFLSITLIAFSNLDSRNLASGIGLFNTGRQLGGLAGVAALQTLIDHNVAGNVAVLGANVTAGGHAVIDRLTATTAMLAAKGMDAAAASRAATSLLGRAVTGQSTVIAFDTAFNAVALLFVFAAPVLVAIKIGIARYAEVRAARLLETQGRAHDPQSGVEPDGRSGAIPFFAEVSERAENGPQNNDHAQREERSDDSDNNDVAVAFSVS</sequence>
<feature type="transmembrane region" description="Helical" evidence="9">
    <location>
        <begin position="496"/>
        <end position="518"/>
    </location>
</feature>
<dbReference type="PANTHER" id="PTHR42718:SF9">
    <property type="entry name" value="MAJOR FACILITATOR SUPERFAMILY MULTIDRUG TRANSPORTER MFSC"/>
    <property type="match status" value="1"/>
</dbReference>
<feature type="transmembrane region" description="Helical" evidence="9">
    <location>
        <begin position="239"/>
        <end position="256"/>
    </location>
</feature>
<feature type="transmembrane region" description="Helical" evidence="9">
    <location>
        <begin position="56"/>
        <end position="77"/>
    </location>
</feature>
<name>A0ABZ2BHL8_9HYPH</name>
<keyword evidence="7 9" id="KW-0472">Membrane</keyword>
<accession>A0ABZ2BHL8</accession>
<evidence type="ECO:0000256" key="3">
    <source>
        <dbReference type="ARBA" id="ARBA00022448"/>
    </source>
</evidence>
<evidence type="ECO:0000256" key="4">
    <source>
        <dbReference type="ARBA" id="ARBA00022475"/>
    </source>
</evidence>
<feature type="region of interest" description="Disordered" evidence="8">
    <location>
        <begin position="534"/>
        <end position="585"/>
    </location>
</feature>
<feature type="transmembrane region" description="Helical" evidence="9">
    <location>
        <begin position="372"/>
        <end position="395"/>
    </location>
</feature>
<gene>
    <name evidence="11" type="ORF">RB548_28605</name>
</gene>
<feature type="transmembrane region" description="Helical" evidence="9">
    <location>
        <begin position="342"/>
        <end position="360"/>
    </location>
</feature>
<dbReference type="Pfam" id="PF07690">
    <property type="entry name" value="MFS_1"/>
    <property type="match status" value="1"/>
</dbReference>
<feature type="transmembrane region" description="Helical" evidence="9">
    <location>
        <begin position="316"/>
        <end position="335"/>
    </location>
</feature>
<dbReference type="PANTHER" id="PTHR42718">
    <property type="entry name" value="MAJOR FACILITATOR SUPERFAMILY MULTIDRUG TRANSPORTER MFSC"/>
    <property type="match status" value="1"/>
</dbReference>
<evidence type="ECO:0000256" key="2">
    <source>
        <dbReference type="ARBA" id="ARBA00008537"/>
    </source>
</evidence>
<comment type="similarity">
    <text evidence="2">Belongs to the major facilitator superfamily. EmrB family.</text>
</comment>
<keyword evidence="5 9" id="KW-0812">Transmembrane</keyword>
<keyword evidence="6 9" id="KW-1133">Transmembrane helix</keyword>
<evidence type="ECO:0000259" key="10">
    <source>
        <dbReference type="PROSITE" id="PS50850"/>
    </source>
</evidence>
<feature type="transmembrane region" description="Helical" evidence="9">
    <location>
        <begin position="277"/>
        <end position="310"/>
    </location>
</feature>
<evidence type="ECO:0000256" key="1">
    <source>
        <dbReference type="ARBA" id="ARBA00004651"/>
    </source>
</evidence>
<protein>
    <submittedName>
        <fullName evidence="11">DHA2 family efflux MFS transporter permease subunit</fullName>
    </submittedName>
</protein>
<feature type="transmembrane region" description="Helical" evidence="9">
    <location>
        <begin position="206"/>
        <end position="227"/>
    </location>
</feature>
<keyword evidence="4" id="KW-1003">Cell membrane</keyword>
<geneLocation type="plasmid" evidence="11 12">
    <name>pSchITTGS70d</name>
</geneLocation>
<keyword evidence="11" id="KW-0614">Plasmid</keyword>
<dbReference type="Proteomes" id="UP001432360">
    <property type="component" value="Plasmid pSchITTGS70d"/>
</dbReference>
<keyword evidence="12" id="KW-1185">Reference proteome</keyword>
<dbReference type="InterPro" id="IPR004638">
    <property type="entry name" value="EmrB-like"/>
</dbReference>
<feature type="transmembrane region" description="Helical" evidence="9">
    <location>
        <begin position="173"/>
        <end position="194"/>
    </location>
</feature>
<evidence type="ECO:0000256" key="7">
    <source>
        <dbReference type="ARBA" id="ARBA00023136"/>
    </source>
</evidence>
<evidence type="ECO:0000313" key="11">
    <source>
        <dbReference type="EMBL" id="WVT06756.1"/>
    </source>
</evidence>
<dbReference type="SUPFAM" id="SSF103473">
    <property type="entry name" value="MFS general substrate transporter"/>
    <property type="match status" value="1"/>
</dbReference>
<dbReference type="Gene3D" id="1.20.1250.20">
    <property type="entry name" value="MFS general substrate transporter like domains"/>
    <property type="match status" value="1"/>
</dbReference>
<evidence type="ECO:0000256" key="5">
    <source>
        <dbReference type="ARBA" id="ARBA00022692"/>
    </source>
</evidence>
<evidence type="ECO:0000256" key="9">
    <source>
        <dbReference type="SAM" id="Phobius"/>
    </source>
</evidence>
<keyword evidence="3" id="KW-0813">Transport</keyword>
<dbReference type="InterPro" id="IPR036259">
    <property type="entry name" value="MFS_trans_sf"/>
</dbReference>
<feature type="transmembrane region" description="Helical" evidence="9">
    <location>
        <begin position="143"/>
        <end position="167"/>
    </location>
</feature>
<feature type="domain" description="Major facilitator superfamily (MFS) profile" evidence="10">
    <location>
        <begin position="20"/>
        <end position="525"/>
    </location>
</feature>
<dbReference type="PROSITE" id="PS50850">
    <property type="entry name" value="MFS"/>
    <property type="match status" value="1"/>
</dbReference>
<dbReference type="InterPro" id="IPR011701">
    <property type="entry name" value="MFS"/>
</dbReference>
<dbReference type="RefSeq" id="WP_331375778.1">
    <property type="nucleotide sequence ID" value="NZ_CP133152.1"/>
</dbReference>
<evidence type="ECO:0000256" key="8">
    <source>
        <dbReference type="SAM" id="MobiDB-lite"/>
    </source>
</evidence>
<comment type="subcellular location">
    <subcellularLocation>
        <location evidence="1">Cell membrane</location>
        <topology evidence="1">Multi-pass membrane protein</topology>
    </subcellularLocation>
</comment>
<dbReference type="NCBIfam" id="TIGR00711">
    <property type="entry name" value="efflux_EmrB"/>
    <property type="match status" value="1"/>
</dbReference>